<dbReference type="Proteomes" id="UP000005408">
    <property type="component" value="Unassembled WGS sequence"/>
</dbReference>
<evidence type="ECO:0000256" key="7">
    <source>
        <dbReference type="PROSITE-ProRule" id="PRU00175"/>
    </source>
</evidence>
<dbReference type="Pfam" id="PF00012">
    <property type="entry name" value="HSP70"/>
    <property type="match status" value="1"/>
</dbReference>
<keyword evidence="11" id="KW-1185">Reference proteome</keyword>
<dbReference type="GO" id="GO:0140662">
    <property type="term" value="F:ATP-dependent protein folding chaperone"/>
    <property type="evidence" value="ECO:0007669"/>
    <property type="project" value="InterPro"/>
</dbReference>
<evidence type="ECO:0000256" key="2">
    <source>
        <dbReference type="ARBA" id="ARBA00022723"/>
    </source>
</evidence>
<dbReference type="SUPFAM" id="SSF53067">
    <property type="entry name" value="Actin-like ATPase domain"/>
    <property type="match status" value="2"/>
</dbReference>
<dbReference type="InterPro" id="IPR013126">
    <property type="entry name" value="Hsp_70_fam"/>
</dbReference>
<name>A0A8W8JG47_MAGGI</name>
<evidence type="ECO:0000256" key="8">
    <source>
        <dbReference type="SAM" id="Coils"/>
    </source>
</evidence>
<sequence>MAASDKEGGVLDCPICLEKLRNPKYLPCLHTFCELCIQSFIDSSITDCVQKKKTISFDCPVCRLVIPPPAKNISAKEWTVLLPINHQLLAILESYQKQTEVLCDSCRQNSEQVIATIRCQQCRENLYAEIDATIDPGNCLVHTEKPIEVYCFDHGKLGCIYCLTTVHKVCKTVLSLDEIDEKDLEKFSERVINETKQMRDFTSCNILDTKKNMADLNQENDELLKNVAKNIQDIKQQLDNLHLKFQNSLKTTYEKETSDLSFVLKTLEDFDTSLVQNENIASTFMERGTKKQIFIAMEKIKLRLYEHLERMTTNTDDFKRFKRSKIKWTYIDVVESLNGLTKLGNLESIIERFDFITPIKKHVNAMKKDGSLRQKAKENKTECRKIAVPAPDSHRPSNVSEIQESDYRLNTYYGGRTLSNALLVAAIDLGSTFSGYAFALRADVENDPLKSHIPRWQASNGSLISSKTPSIVLLDNGAQLVAFGFEAESKYAELLENGQGEDYFYFPHFRMMLYGHVKTKRLTISDIRGRELLARTVFACAISYLKNHLLDKLNQTYHGFFETSEINWVLTVPAFWDDEAKSLMRNAAVEGGISSRQLDIALEPEAAFIYFRHVKAPESTNPMGVFKPGSKYLFLDAGGGTVDITVLEVKNNGDIKELHRSSDGELGGSSVDTAFKRALAEITTKEMIENYSRKYLDDYLNMFEDFEIKKRICRKGQICSLKIPMSFNEECLETLGADIKTLVNNSKYKDTFILRGDRMRIKSFETFFQPACDEIIKLLKKMFQSPKLIDVKKILMIGGVSESCIFQEAIRDAFPNYQVVVPEEAGLAVLRGAVLLGFYSGTKPCRVSRHTYGVDKDARFDPAVHEESKKEVIDGVEYCTGLFDKLVGKGEKLFDGEHSAIKYYIPITPQQTFVSFSIFYSDKSDPLYTDQCTSLGMVKIHVPVGLKNRTLCVMMSFYKTELTVEAVVLETGESVAGIINFLETES</sequence>
<keyword evidence="5" id="KW-0862">Zinc</keyword>
<evidence type="ECO:0000256" key="5">
    <source>
        <dbReference type="ARBA" id="ARBA00022833"/>
    </source>
</evidence>
<dbReference type="InterPro" id="IPR017907">
    <property type="entry name" value="Znf_RING_CS"/>
</dbReference>
<keyword evidence="6" id="KW-0067">ATP-binding</keyword>
<organism evidence="10 11">
    <name type="scientific">Magallana gigas</name>
    <name type="common">Pacific oyster</name>
    <name type="synonym">Crassostrea gigas</name>
    <dbReference type="NCBI Taxonomy" id="29159"/>
    <lineage>
        <taxon>Eukaryota</taxon>
        <taxon>Metazoa</taxon>
        <taxon>Spiralia</taxon>
        <taxon>Lophotrochozoa</taxon>
        <taxon>Mollusca</taxon>
        <taxon>Bivalvia</taxon>
        <taxon>Autobranchia</taxon>
        <taxon>Pteriomorphia</taxon>
        <taxon>Ostreida</taxon>
        <taxon>Ostreoidea</taxon>
        <taxon>Ostreidae</taxon>
        <taxon>Magallana</taxon>
    </lineage>
</organism>
<dbReference type="Gene3D" id="3.30.40.10">
    <property type="entry name" value="Zinc/RING finger domain, C3HC4 (zinc finger)"/>
    <property type="match status" value="1"/>
</dbReference>
<feature type="coiled-coil region" evidence="8">
    <location>
        <begin position="206"/>
        <end position="244"/>
    </location>
</feature>
<keyword evidence="8" id="KW-0175">Coiled coil</keyword>
<evidence type="ECO:0000313" key="10">
    <source>
        <dbReference type="EnsemblMetazoa" id="G183.1:cds"/>
    </source>
</evidence>
<dbReference type="EnsemblMetazoa" id="G183.1">
    <property type="protein sequence ID" value="G183.1:cds"/>
    <property type="gene ID" value="G183"/>
</dbReference>
<evidence type="ECO:0000256" key="1">
    <source>
        <dbReference type="ARBA" id="ARBA00007381"/>
    </source>
</evidence>
<protein>
    <recommendedName>
        <fullName evidence="9">RING-type domain-containing protein</fullName>
    </recommendedName>
</protein>
<dbReference type="PROSITE" id="PS50089">
    <property type="entry name" value="ZF_RING_2"/>
    <property type="match status" value="1"/>
</dbReference>
<dbReference type="SUPFAM" id="SSF57850">
    <property type="entry name" value="RING/U-box"/>
    <property type="match status" value="1"/>
</dbReference>
<evidence type="ECO:0000259" key="9">
    <source>
        <dbReference type="PROSITE" id="PS50089"/>
    </source>
</evidence>
<dbReference type="PANTHER" id="PTHR14187">
    <property type="entry name" value="ALPHA KINASE/ELONGATION FACTOR 2 KINASE"/>
    <property type="match status" value="1"/>
</dbReference>
<dbReference type="AlphaFoldDB" id="A0A8W8JG47"/>
<dbReference type="InterPro" id="IPR001841">
    <property type="entry name" value="Znf_RING"/>
</dbReference>
<accession>A0A8W8JG47</accession>
<comment type="similarity">
    <text evidence="1">Belongs to the heat shock protein 70 family.</text>
</comment>
<proteinExistence type="inferred from homology"/>
<dbReference type="SUPFAM" id="SSF57845">
    <property type="entry name" value="B-box zinc-binding domain"/>
    <property type="match status" value="1"/>
</dbReference>
<evidence type="ECO:0000256" key="6">
    <source>
        <dbReference type="ARBA" id="ARBA00022840"/>
    </source>
</evidence>
<evidence type="ECO:0000256" key="4">
    <source>
        <dbReference type="ARBA" id="ARBA00022771"/>
    </source>
</evidence>
<dbReference type="GO" id="GO:0005524">
    <property type="term" value="F:ATP binding"/>
    <property type="evidence" value="ECO:0007669"/>
    <property type="project" value="UniProtKB-KW"/>
</dbReference>
<dbReference type="SMART" id="SM00184">
    <property type="entry name" value="RING"/>
    <property type="match status" value="1"/>
</dbReference>
<dbReference type="InterPro" id="IPR043129">
    <property type="entry name" value="ATPase_NBD"/>
</dbReference>
<dbReference type="PROSITE" id="PS00518">
    <property type="entry name" value="ZF_RING_1"/>
    <property type="match status" value="1"/>
</dbReference>
<keyword evidence="4 7" id="KW-0863">Zinc-finger</keyword>
<dbReference type="Gene3D" id="3.30.420.40">
    <property type="match status" value="2"/>
</dbReference>
<dbReference type="GO" id="GO:0008270">
    <property type="term" value="F:zinc ion binding"/>
    <property type="evidence" value="ECO:0007669"/>
    <property type="project" value="UniProtKB-KW"/>
</dbReference>
<dbReference type="CDD" id="cd19756">
    <property type="entry name" value="Bbox2"/>
    <property type="match status" value="1"/>
</dbReference>
<dbReference type="Pfam" id="PF13445">
    <property type="entry name" value="zf-RING_UBOX"/>
    <property type="match status" value="1"/>
</dbReference>
<keyword evidence="2" id="KW-0479">Metal-binding</keyword>
<dbReference type="InterPro" id="IPR027370">
    <property type="entry name" value="Znf-RING_euk"/>
</dbReference>
<dbReference type="CDD" id="cd10229">
    <property type="entry name" value="ASKHA_NBD_HSP70_HSPA12"/>
    <property type="match status" value="1"/>
</dbReference>
<feature type="domain" description="RING-type" evidence="9">
    <location>
        <begin position="13"/>
        <end position="63"/>
    </location>
</feature>
<dbReference type="InterPro" id="IPR013083">
    <property type="entry name" value="Znf_RING/FYVE/PHD"/>
</dbReference>
<reference evidence="10" key="1">
    <citation type="submission" date="2022-08" db="UniProtKB">
        <authorList>
            <consortium name="EnsemblMetazoa"/>
        </authorList>
    </citation>
    <scope>IDENTIFICATION</scope>
    <source>
        <strain evidence="10">05x7-T-G4-1.051#20</strain>
    </source>
</reference>
<keyword evidence="3" id="KW-0547">Nucleotide-binding</keyword>
<evidence type="ECO:0000313" key="11">
    <source>
        <dbReference type="Proteomes" id="UP000005408"/>
    </source>
</evidence>
<evidence type="ECO:0000256" key="3">
    <source>
        <dbReference type="ARBA" id="ARBA00022741"/>
    </source>
</evidence>
<dbReference type="PANTHER" id="PTHR14187:SF5">
    <property type="entry name" value="HEAT SHOCK 70 KDA PROTEIN 12A"/>
    <property type="match status" value="1"/>
</dbReference>